<evidence type="ECO:0000313" key="10">
    <source>
        <dbReference type="EMBL" id="MBB5564367.1"/>
    </source>
</evidence>
<name>A0A7W8XK36_9HYPH</name>
<reference evidence="10 11" key="1">
    <citation type="submission" date="2020-08" db="EMBL/GenBank/DDBJ databases">
        <title>Genomic Encyclopedia of Type Strains, Phase IV (KMG-V): Genome sequencing to study the core and pangenomes of soil and plant-associated prokaryotes.</title>
        <authorList>
            <person name="Whitman W."/>
        </authorList>
    </citation>
    <scope>NUCLEOTIDE SEQUENCE [LARGE SCALE GENOMIC DNA]</scope>
    <source>
        <strain evidence="10 11">SEMIA 4034</strain>
    </source>
</reference>
<dbReference type="InterPro" id="IPR000515">
    <property type="entry name" value="MetI-like"/>
</dbReference>
<organism evidence="10 11">
    <name type="scientific">Rhizobium lentis</name>
    <dbReference type="NCBI Taxonomy" id="1138194"/>
    <lineage>
        <taxon>Bacteria</taxon>
        <taxon>Pseudomonadati</taxon>
        <taxon>Pseudomonadota</taxon>
        <taxon>Alphaproteobacteria</taxon>
        <taxon>Hyphomicrobiales</taxon>
        <taxon>Rhizobiaceae</taxon>
        <taxon>Rhizobium/Agrobacterium group</taxon>
        <taxon>Rhizobium</taxon>
    </lineage>
</organism>
<keyword evidence="11" id="KW-1185">Reference proteome</keyword>
<keyword evidence="7 8" id="KW-0472">Membrane</keyword>
<evidence type="ECO:0000256" key="4">
    <source>
        <dbReference type="ARBA" id="ARBA00022519"/>
    </source>
</evidence>
<dbReference type="InterPro" id="IPR035906">
    <property type="entry name" value="MetI-like_sf"/>
</dbReference>
<evidence type="ECO:0000259" key="9">
    <source>
        <dbReference type="PROSITE" id="PS50928"/>
    </source>
</evidence>
<feature type="transmembrane region" description="Helical" evidence="8">
    <location>
        <begin position="239"/>
        <end position="258"/>
    </location>
</feature>
<evidence type="ECO:0000256" key="3">
    <source>
        <dbReference type="ARBA" id="ARBA00022475"/>
    </source>
</evidence>
<feature type="transmembrane region" description="Helical" evidence="8">
    <location>
        <begin position="21"/>
        <end position="39"/>
    </location>
</feature>
<dbReference type="GO" id="GO:0055085">
    <property type="term" value="P:transmembrane transport"/>
    <property type="evidence" value="ECO:0007669"/>
    <property type="project" value="InterPro"/>
</dbReference>
<keyword evidence="4" id="KW-0997">Cell inner membrane</keyword>
<evidence type="ECO:0000256" key="1">
    <source>
        <dbReference type="ARBA" id="ARBA00004429"/>
    </source>
</evidence>
<evidence type="ECO:0000313" key="11">
    <source>
        <dbReference type="Proteomes" id="UP000528824"/>
    </source>
</evidence>
<dbReference type="EMBL" id="JACHBC010000020">
    <property type="protein sequence ID" value="MBB5564367.1"/>
    <property type="molecule type" value="Genomic_DNA"/>
</dbReference>
<evidence type="ECO:0000256" key="2">
    <source>
        <dbReference type="ARBA" id="ARBA00022448"/>
    </source>
</evidence>
<dbReference type="Pfam" id="PF00528">
    <property type="entry name" value="BPD_transp_1"/>
    <property type="match status" value="1"/>
</dbReference>
<evidence type="ECO:0000256" key="8">
    <source>
        <dbReference type="RuleBase" id="RU363032"/>
    </source>
</evidence>
<dbReference type="CDD" id="cd06261">
    <property type="entry name" value="TM_PBP2"/>
    <property type="match status" value="1"/>
</dbReference>
<dbReference type="Proteomes" id="UP000528824">
    <property type="component" value="Unassembled WGS sequence"/>
</dbReference>
<feature type="domain" description="ABC transmembrane type-1" evidence="9">
    <location>
        <begin position="70"/>
        <end position="258"/>
    </location>
</feature>
<dbReference type="Gene3D" id="1.10.3720.10">
    <property type="entry name" value="MetI-like"/>
    <property type="match status" value="1"/>
</dbReference>
<accession>A0A7W8XK36</accession>
<evidence type="ECO:0000256" key="6">
    <source>
        <dbReference type="ARBA" id="ARBA00022989"/>
    </source>
</evidence>
<keyword evidence="5 8" id="KW-0812">Transmembrane</keyword>
<protein>
    <submittedName>
        <fullName evidence="10">Putative spermidine/putrescine transport system permease protein</fullName>
    </submittedName>
</protein>
<comment type="similarity">
    <text evidence="8">Belongs to the binding-protein-dependent transport system permease family.</text>
</comment>
<dbReference type="PANTHER" id="PTHR43357:SF4">
    <property type="entry name" value="INNER MEMBRANE ABC TRANSPORTER PERMEASE PROTEIN YDCV"/>
    <property type="match status" value="1"/>
</dbReference>
<keyword evidence="2 8" id="KW-0813">Transport</keyword>
<gene>
    <name evidence="10" type="ORF">GGI59_006075</name>
</gene>
<sequence length="270" mass="29213">MMSQFDLSDKVLRYGGLAVRGFVYSMMLTPAVIVIGASFNSGELLKFPPQGFSFRWYAQVWQNQQFMVALWTSVYLATFATVVSLLLGFASAFVLDRFKFPLSSMFSSLLLSPIIIPMVVLGLALLQLFSWLGLSQSFTGLLLSHVLIMLPYVVRTLSTGIGLINKTLEEAALNLGASPLRTTMRVSLPLLMPSLVAAAVFAFVTSFGNVTLSVFLASTSTITLPVQIFAFVESSYDPTVAAVSSVVIAVTLGVILMIEKLVGVSQVIGR</sequence>
<keyword evidence="6 8" id="KW-1133">Transmembrane helix</keyword>
<feature type="transmembrane region" description="Helical" evidence="8">
    <location>
        <begin position="210"/>
        <end position="232"/>
    </location>
</feature>
<dbReference type="PANTHER" id="PTHR43357">
    <property type="entry name" value="INNER MEMBRANE ABC TRANSPORTER PERMEASE PROTEIN YDCV"/>
    <property type="match status" value="1"/>
</dbReference>
<dbReference type="PROSITE" id="PS50928">
    <property type="entry name" value="ABC_TM1"/>
    <property type="match status" value="1"/>
</dbReference>
<feature type="transmembrane region" description="Helical" evidence="8">
    <location>
        <begin position="141"/>
        <end position="165"/>
    </location>
</feature>
<evidence type="ECO:0000256" key="5">
    <source>
        <dbReference type="ARBA" id="ARBA00022692"/>
    </source>
</evidence>
<dbReference type="SUPFAM" id="SSF161098">
    <property type="entry name" value="MetI-like"/>
    <property type="match status" value="1"/>
</dbReference>
<evidence type="ECO:0000256" key="7">
    <source>
        <dbReference type="ARBA" id="ARBA00023136"/>
    </source>
</evidence>
<feature type="transmembrane region" description="Helical" evidence="8">
    <location>
        <begin position="107"/>
        <end position="129"/>
    </location>
</feature>
<dbReference type="GO" id="GO:0005886">
    <property type="term" value="C:plasma membrane"/>
    <property type="evidence" value="ECO:0007669"/>
    <property type="project" value="UniProtKB-SubCell"/>
</dbReference>
<keyword evidence="3" id="KW-1003">Cell membrane</keyword>
<comment type="subcellular location">
    <subcellularLocation>
        <location evidence="1">Cell inner membrane</location>
        <topology evidence="1">Multi-pass membrane protein</topology>
    </subcellularLocation>
    <subcellularLocation>
        <location evidence="8">Cell membrane</location>
        <topology evidence="8">Multi-pass membrane protein</topology>
    </subcellularLocation>
</comment>
<comment type="caution">
    <text evidence="10">The sequence shown here is derived from an EMBL/GenBank/DDBJ whole genome shotgun (WGS) entry which is preliminary data.</text>
</comment>
<feature type="transmembrane region" description="Helical" evidence="8">
    <location>
        <begin position="74"/>
        <end position="95"/>
    </location>
</feature>
<proteinExistence type="inferred from homology"/>
<feature type="transmembrane region" description="Helical" evidence="8">
    <location>
        <begin position="186"/>
        <end position="204"/>
    </location>
</feature>
<dbReference type="RefSeq" id="WP_183919910.1">
    <property type="nucleotide sequence ID" value="NZ_JACHBB010000020.1"/>
</dbReference>
<dbReference type="AlphaFoldDB" id="A0A7W8XK36"/>